<name>A0A836BPM9_9CHLO</name>
<feature type="chain" id="PRO_5032636061" evidence="2">
    <location>
        <begin position="28"/>
        <end position="1045"/>
    </location>
</feature>
<keyword evidence="2" id="KW-0732">Signal</keyword>
<feature type="compositionally biased region" description="Low complexity" evidence="1">
    <location>
        <begin position="145"/>
        <end position="156"/>
    </location>
</feature>
<keyword evidence="4" id="KW-1185">Reference proteome</keyword>
<feature type="region of interest" description="Disordered" evidence="1">
    <location>
        <begin position="145"/>
        <end position="170"/>
    </location>
</feature>
<feature type="compositionally biased region" description="Gly residues" evidence="1">
    <location>
        <begin position="108"/>
        <end position="121"/>
    </location>
</feature>
<reference evidence="3" key="1">
    <citation type="journal article" date="2020" name="bioRxiv">
        <title>Comparative genomics of Chlamydomonas.</title>
        <authorList>
            <person name="Craig R.J."/>
            <person name="Hasan A.R."/>
            <person name="Ness R.W."/>
            <person name="Keightley P.D."/>
        </authorList>
    </citation>
    <scope>NUCLEOTIDE SEQUENCE</scope>
    <source>
        <strain evidence="3">CCAP 11/70</strain>
    </source>
</reference>
<feature type="compositionally biased region" description="Low complexity" evidence="1">
    <location>
        <begin position="122"/>
        <end position="133"/>
    </location>
</feature>
<feature type="region of interest" description="Disordered" evidence="1">
    <location>
        <begin position="426"/>
        <end position="476"/>
    </location>
</feature>
<feature type="compositionally biased region" description="Pro residues" evidence="1">
    <location>
        <begin position="157"/>
        <end position="166"/>
    </location>
</feature>
<proteinExistence type="predicted"/>
<accession>A0A836BPM9</accession>
<evidence type="ECO:0000256" key="2">
    <source>
        <dbReference type="SAM" id="SignalP"/>
    </source>
</evidence>
<comment type="caution">
    <text evidence="3">The sequence shown here is derived from an EMBL/GenBank/DDBJ whole genome shotgun (WGS) entry which is preliminary data.</text>
</comment>
<evidence type="ECO:0000313" key="3">
    <source>
        <dbReference type="EMBL" id="KAG2484107.1"/>
    </source>
</evidence>
<feature type="region of interest" description="Disordered" evidence="1">
    <location>
        <begin position="108"/>
        <end position="133"/>
    </location>
</feature>
<feature type="region of interest" description="Disordered" evidence="1">
    <location>
        <begin position="505"/>
        <end position="538"/>
    </location>
</feature>
<organism evidence="3 4">
    <name type="scientific">Edaphochlamys debaryana</name>
    <dbReference type="NCBI Taxonomy" id="47281"/>
    <lineage>
        <taxon>Eukaryota</taxon>
        <taxon>Viridiplantae</taxon>
        <taxon>Chlorophyta</taxon>
        <taxon>core chlorophytes</taxon>
        <taxon>Chlorophyceae</taxon>
        <taxon>CS clade</taxon>
        <taxon>Chlamydomonadales</taxon>
        <taxon>Chlamydomonadales incertae sedis</taxon>
        <taxon>Edaphochlamys</taxon>
    </lineage>
</organism>
<dbReference type="AlphaFoldDB" id="A0A836BPM9"/>
<dbReference type="OrthoDB" id="552603at2759"/>
<dbReference type="Proteomes" id="UP000612055">
    <property type="component" value="Unassembled WGS sequence"/>
</dbReference>
<feature type="compositionally biased region" description="Gly residues" evidence="1">
    <location>
        <begin position="445"/>
        <end position="462"/>
    </location>
</feature>
<feature type="region of interest" description="Disordered" evidence="1">
    <location>
        <begin position="254"/>
        <end position="273"/>
    </location>
</feature>
<evidence type="ECO:0000256" key="1">
    <source>
        <dbReference type="SAM" id="MobiDB-lite"/>
    </source>
</evidence>
<dbReference type="EMBL" id="JAEHOE010000157">
    <property type="protein sequence ID" value="KAG2484107.1"/>
    <property type="molecule type" value="Genomic_DNA"/>
</dbReference>
<gene>
    <name evidence="3" type="ORF">HYH03_017059</name>
</gene>
<sequence>MAPGGNSQRYRLSSAGLGLLLTAAALACVPASRGQFAARLDGGGSGDGSNDTAATAPAPAGTGSAALLTPLLSAPAAGDPAAAAAPAAAAGSGSSLGLPFAAVAGGGGGGAAGDGDGGGDAPSGADGLLEPLPDLGLPAAELLQQSAPDPDGMAGPAAPPPPPPEPFRSSCLPYNDAALDRLDRALRSALLGWGVQRGAVAFLSDDGKECGGNCAFSNPNLPYGLTLLPPAPVETQRRVWSRLGARSAAVADRRDGLPTAPPTLAQPNGSASPVPGMTPIYQLTRQEVVLVAGCLPPSAASDYFSATPYLHSAWNADSKKWVTVFGSMSDSASLIRNSLAPLENSAASVASAANLSASLSPKPAPPPRIATFPLRRTSPAELMLQAAADAVGGLGTGGLLGRGGSGPLWTPGALLSAATASASSSSSAAAATPRTMAQSSSTPGAGSGTGSSGSGSSGGGPADGSNGPPPSPDWDQFFVTAMTASPAAALTVTRALQSVLTSLADTGPASPGLTPTPDPSASASTTAPPDPTYSGPKPRINVLPIPGPMFGTDMGLDPDSPYFGLMLRSIVPAGAQQTHFAPYAAATPLRAWRLSPPATLPSLPQQDLLLQQSAPSPASSSSPSSSTTPGSGSSGSSSSAGSSAGSTTAGDAAGGLLALRLGSAWAAGRLGAAAAGDGGGDTAAAAVAREAVAAPDLPLAVLPGDQFGLPPVIPRKPVQLELLSESGGRAGRRPEAAPLFGAYSIFSTAEAQLAPAFEKLQAAVQGAHERDYALGWSLITGSPLSSLDPPVDWGLQCKQQLIDYCNGDNRDATYISAFPYVTMRRPGSRALLVGAHHVMTGIASYMSIAITDPAQRLGLAAFDTMELYGSAAPYLRGTPYEALAPYFYVASFARDCTGVPHCKLIPTSGPRSAPLTRPLLVTLRAYSNPETGVGPDPDDLLKFMTVDLTPRAEARVTDTRERVPDPAFFARDGCASALLGQVLCTAGPDPACCKQVQKWTDTGCWCAPTGKALVAGLGPVQGRAMLTATARLCRVTRPAVELAEC</sequence>
<feature type="region of interest" description="Disordered" evidence="1">
    <location>
        <begin position="611"/>
        <end position="647"/>
    </location>
</feature>
<protein>
    <submittedName>
        <fullName evidence="3">Uncharacterized protein</fullName>
    </submittedName>
</protein>
<feature type="signal peptide" evidence="2">
    <location>
        <begin position="1"/>
        <end position="27"/>
    </location>
</feature>
<evidence type="ECO:0000313" key="4">
    <source>
        <dbReference type="Proteomes" id="UP000612055"/>
    </source>
</evidence>